<dbReference type="PANTHER" id="PTHR30603">
    <property type="entry name" value="RNA POLYMERASE SIGMA FACTOR RPO"/>
    <property type="match status" value="1"/>
</dbReference>
<dbReference type="InterPro" id="IPR007627">
    <property type="entry name" value="RNA_pol_sigma70_r2"/>
</dbReference>
<protein>
    <recommendedName>
        <fullName evidence="5">RNA polymerase sigma factor SigA</fullName>
    </recommendedName>
</protein>
<feature type="short sequence motif" description="Interaction with polymerase core subunit RpoC" evidence="5">
    <location>
        <begin position="261"/>
        <end position="264"/>
    </location>
</feature>
<dbReference type="Pfam" id="PF04542">
    <property type="entry name" value="Sigma70_r2"/>
    <property type="match status" value="1"/>
</dbReference>
<dbReference type="InterPro" id="IPR009042">
    <property type="entry name" value="RNA_pol_sigma70_r1_2"/>
</dbReference>
<dbReference type="GO" id="GO:0006352">
    <property type="term" value="P:DNA-templated transcription initiation"/>
    <property type="evidence" value="ECO:0007669"/>
    <property type="project" value="UniProtKB-UniRule"/>
</dbReference>
<dbReference type="HAMAP" id="MF_00963">
    <property type="entry name" value="Sigma70_RpoD_SigA"/>
    <property type="match status" value="1"/>
</dbReference>
<comment type="subcellular location">
    <subcellularLocation>
        <location evidence="5">Cytoplasm</location>
    </subcellularLocation>
</comment>
<keyword evidence="2 5" id="KW-0731">Sigma factor</keyword>
<dbReference type="PROSITE" id="PS00716">
    <property type="entry name" value="SIGMA70_2"/>
    <property type="match status" value="1"/>
</dbReference>
<comment type="similarity">
    <text evidence="5">Belongs to the sigma-70 factor family. RpoD/SigA subfamily.</text>
</comment>
<feature type="compositionally biased region" description="Low complexity" evidence="6">
    <location>
        <begin position="16"/>
        <end position="28"/>
    </location>
</feature>
<evidence type="ECO:0000256" key="1">
    <source>
        <dbReference type="ARBA" id="ARBA00023015"/>
    </source>
</evidence>
<feature type="compositionally biased region" description="Acidic residues" evidence="6">
    <location>
        <begin position="83"/>
        <end position="126"/>
    </location>
</feature>
<dbReference type="FunFam" id="1.10.10.10:FF:000004">
    <property type="entry name" value="RNA polymerase sigma factor SigA"/>
    <property type="match status" value="1"/>
</dbReference>
<evidence type="ECO:0000259" key="7">
    <source>
        <dbReference type="PROSITE" id="PS00715"/>
    </source>
</evidence>
<feature type="compositionally biased region" description="Basic residues" evidence="6">
    <location>
        <begin position="58"/>
        <end position="72"/>
    </location>
</feature>
<dbReference type="InterPro" id="IPR036388">
    <property type="entry name" value="WH-like_DNA-bd_sf"/>
</dbReference>
<evidence type="ECO:0000256" key="5">
    <source>
        <dbReference type="HAMAP-Rule" id="MF_00963"/>
    </source>
</evidence>
<dbReference type="NCBIfam" id="NF004561">
    <property type="entry name" value="PRK05901.1-3"/>
    <property type="match status" value="1"/>
</dbReference>
<evidence type="ECO:0000256" key="6">
    <source>
        <dbReference type="SAM" id="MobiDB-lite"/>
    </source>
</evidence>
<dbReference type="InterPro" id="IPR007630">
    <property type="entry name" value="RNA_pol_sigma70_r4"/>
</dbReference>
<dbReference type="FunFam" id="1.10.601.10:FF:000001">
    <property type="entry name" value="RNA polymerase sigma factor SigA"/>
    <property type="match status" value="1"/>
</dbReference>
<evidence type="ECO:0000256" key="2">
    <source>
        <dbReference type="ARBA" id="ARBA00023082"/>
    </source>
</evidence>
<comment type="function">
    <text evidence="5">Sigma factors are initiation factors that promote the attachment of RNA polymerase to specific initiation sites and are then released. This sigma factor is the primary sigma factor during exponential growth.</text>
</comment>
<dbReference type="SUPFAM" id="SSF88946">
    <property type="entry name" value="Sigma2 domain of RNA polymerase sigma factors"/>
    <property type="match status" value="1"/>
</dbReference>
<feature type="region of interest" description="Sigma-70 factor domain-2" evidence="5">
    <location>
        <begin position="237"/>
        <end position="307"/>
    </location>
</feature>
<evidence type="ECO:0000313" key="9">
    <source>
        <dbReference type="EMBL" id="GLY69768.1"/>
    </source>
</evidence>
<evidence type="ECO:0000256" key="3">
    <source>
        <dbReference type="ARBA" id="ARBA00023125"/>
    </source>
</evidence>
<feature type="domain" description="RNA polymerase sigma-70" evidence="8">
    <location>
        <begin position="430"/>
        <end position="456"/>
    </location>
</feature>
<dbReference type="FunFam" id="1.10.601.10:FF:000003">
    <property type="entry name" value="RNA polymerase sigma factor SigA"/>
    <property type="match status" value="1"/>
</dbReference>
<dbReference type="NCBIfam" id="NF005920">
    <property type="entry name" value="PRK07921.1"/>
    <property type="match status" value="1"/>
</dbReference>
<feature type="compositionally biased region" description="Basic and acidic residues" evidence="6">
    <location>
        <begin position="73"/>
        <end position="82"/>
    </location>
</feature>
<dbReference type="Proteomes" id="UP001165136">
    <property type="component" value="Unassembled WGS sequence"/>
</dbReference>
<dbReference type="FunFam" id="1.10.10.10:FF:000002">
    <property type="entry name" value="RNA polymerase sigma factor SigA"/>
    <property type="match status" value="1"/>
</dbReference>
<gene>
    <name evidence="9" type="primary">rpoD</name>
    <name evidence="5" type="synonym">sigA</name>
    <name evidence="9" type="ORF">Atai01_63870</name>
</gene>
<dbReference type="NCBIfam" id="TIGR02393">
    <property type="entry name" value="RpoD_Cterm"/>
    <property type="match status" value="1"/>
</dbReference>
<comment type="caution">
    <text evidence="9">The sequence shown here is derived from an EMBL/GenBank/DDBJ whole genome shotgun (WGS) entry which is preliminary data.</text>
</comment>
<feature type="region of interest" description="Disordered" evidence="6">
    <location>
        <begin position="1"/>
        <end position="145"/>
    </location>
</feature>
<feature type="DNA-binding region" description="H-T-H motif" evidence="5">
    <location>
        <begin position="431"/>
        <end position="450"/>
    </location>
</feature>
<dbReference type="InterPro" id="IPR050239">
    <property type="entry name" value="Sigma-70_RNA_pol_init_factors"/>
</dbReference>
<dbReference type="InterPro" id="IPR013325">
    <property type="entry name" value="RNA_pol_sigma_r2"/>
</dbReference>
<accession>A0A9W6R5S6</accession>
<evidence type="ECO:0000256" key="4">
    <source>
        <dbReference type="ARBA" id="ARBA00023163"/>
    </source>
</evidence>
<dbReference type="NCBIfam" id="NF004560">
    <property type="entry name" value="PRK05901.1-1"/>
    <property type="match status" value="1"/>
</dbReference>
<dbReference type="EMBL" id="BSTI01000018">
    <property type="protein sequence ID" value="GLY69768.1"/>
    <property type="molecule type" value="Genomic_DNA"/>
</dbReference>
<dbReference type="GO" id="GO:0016987">
    <property type="term" value="F:sigma factor activity"/>
    <property type="evidence" value="ECO:0007669"/>
    <property type="project" value="UniProtKB-UniRule"/>
</dbReference>
<name>A0A9W6R5S6_9PSEU</name>
<keyword evidence="3 5" id="KW-0238">DNA-binding</keyword>
<dbReference type="AlphaFoldDB" id="A0A9W6R5S6"/>
<dbReference type="SUPFAM" id="SSF88659">
    <property type="entry name" value="Sigma3 and sigma4 domains of RNA polymerase sigma factors"/>
    <property type="match status" value="2"/>
</dbReference>
<dbReference type="InterPro" id="IPR028630">
    <property type="entry name" value="Sigma70_RpoD"/>
</dbReference>
<sequence>MAAAKTATRSGTKTTSAAQASSADASADPEAREATATERNGTAAKKPATRKSTAAKPGAKKGPAKSARPRKAAKAEDSKAEPEDGPGEDLEDVDLDVDLSDLEEVEVDVVDATVTDESDDDEEEPESTPRERAKGGKSANDPDFVWDEEESEALRQARKDAELTASADSVRAYLKQIGKVALLNAEEEVELAKRIEAGLYAAERVRVAEEEGEKLVTQLRRDLKWIVRDGERAKNHLLEANLRLVVSLAKRYTGRGMAFLDLIQEGNLGLIRAVEKFDYTKGYKFSTYATWWIRQAITRAMADQARTIRIPVHMVEVINKLGRIQRELLQDLGREPTPEELAKEMDISPEKVLEIQQYAREPISLDQTIGDEGDSQLGDFIEDSEAVVAVDAVSFTLLQDQLQSVLQTLSEREAGVVRLRFGLTDGQPRTLDEIGQVYGVTRERIRQIESKTMSKLRHPSRSQVLRDYLD</sequence>
<keyword evidence="4 5" id="KW-0804">Transcription</keyword>
<proteinExistence type="inferred from homology"/>
<dbReference type="InterPro" id="IPR013324">
    <property type="entry name" value="RNA_pol_sigma_r3/r4-like"/>
</dbReference>
<dbReference type="InterPro" id="IPR014284">
    <property type="entry name" value="RNA_pol_sigma-70_dom"/>
</dbReference>
<evidence type="ECO:0000259" key="8">
    <source>
        <dbReference type="PROSITE" id="PS00716"/>
    </source>
</evidence>
<dbReference type="NCBIfam" id="TIGR02937">
    <property type="entry name" value="sigma70-ECF"/>
    <property type="match status" value="1"/>
</dbReference>
<dbReference type="Pfam" id="PF04539">
    <property type="entry name" value="Sigma70_r3"/>
    <property type="match status" value="1"/>
</dbReference>
<feature type="region of interest" description="Sigma-70 factor domain-3" evidence="5">
    <location>
        <begin position="316"/>
        <end position="392"/>
    </location>
</feature>
<dbReference type="InterPro" id="IPR000943">
    <property type="entry name" value="RNA_pol_sigma70"/>
</dbReference>
<keyword evidence="5" id="KW-0963">Cytoplasm</keyword>
<dbReference type="Gene3D" id="1.10.10.10">
    <property type="entry name" value="Winged helix-like DNA-binding domain superfamily/Winged helix DNA-binding domain"/>
    <property type="match status" value="2"/>
</dbReference>
<dbReference type="PROSITE" id="PS00715">
    <property type="entry name" value="SIGMA70_1"/>
    <property type="match status" value="1"/>
</dbReference>
<dbReference type="CDD" id="cd06171">
    <property type="entry name" value="Sigma70_r4"/>
    <property type="match status" value="1"/>
</dbReference>
<reference evidence="9" key="1">
    <citation type="submission" date="2023-03" db="EMBL/GenBank/DDBJ databases">
        <title>Amycolatopsis taiwanensis NBRC 103393.</title>
        <authorList>
            <person name="Ichikawa N."/>
            <person name="Sato H."/>
            <person name="Tonouchi N."/>
        </authorList>
    </citation>
    <scope>NUCLEOTIDE SEQUENCE</scope>
    <source>
        <strain evidence="9">NBRC 103393</strain>
    </source>
</reference>
<comment type="subunit">
    <text evidence="5">Interacts transiently with the RNA polymerase catalytic core.</text>
</comment>
<dbReference type="GO" id="GO:0003677">
    <property type="term" value="F:DNA binding"/>
    <property type="evidence" value="ECO:0007669"/>
    <property type="project" value="UniProtKB-UniRule"/>
</dbReference>
<dbReference type="Pfam" id="PF00140">
    <property type="entry name" value="Sigma70_r1_2"/>
    <property type="match status" value="1"/>
</dbReference>
<feature type="domain" description="RNA polymerase sigma-70" evidence="7">
    <location>
        <begin position="261"/>
        <end position="274"/>
    </location>
</feature>
<dbReference type="PANTHER" id="PTHR30603:SF59">
    <property type="entry name" value="RNA POLYMERASE PRINCIPAL SIGMA FACTOR HRDA"/>
    <property type="match status" value="1"/>
</dbReference>
<keyword evidence="10" id="KW-1185">Reference proteome</keyword>
<dbReference type="InterPro" id="IPR007624">
    <property type="entry name" value="RNA_pol_sigma70_r3"/>
</dbReference>
<dbReference type="InterPro" id="IPR012760">
    <property type="entry name" value="RNA_pol_sigma_RpoD_C"/>
</dbReference>
<dbReference type="Gene3D" id="1.10.601.10">
    <property type="entry name" value="RNA Polymerase Primary Sigma Factor"/>
    <property type="match status" value="2"/>
</dbReference>
<dbReference type="Pfam" id="PF04545">
    <property type="entry name" value="Sigma70_r4"/>
    <property type="match status" value="1"/>
</dbReference>
<dbReference type="GO" id="GO:0005737">
    <property type="term" value="C:cytoplasm"/>
    <property type="evidence" value="ECO:0007669"/>
    <property type="project" value="UniProtKB-SubCell"/>
</dbReference>
<dbReference type="PRINTS" id="PR00046">
    <property type="entry name" value="SIGMA70FCT"/>
</dbReference>
<feature type="region of interest" description="Sigma-70 factor domain-4" evidence="5">
    <location>
        <begin position="405"/>
        <end position="458"/>
    </location>
</feature>
<keyword evidence="1 5" id="KW-0805">Transcription regulation</keyword>
<dbReference type="RefSeq" id="WP_285489196.1">
    <property type="nucleotide sequence ID" value="NZ_BSTI01000018.1"/>
</dbReference>
<evidence type="ECO:0000313" key="10">
    <source>
        <dbReference type="Proteomes" id="UP001165136"/>
    </source>
</evidence>
<organism evidence="9 10">
    <name type="scientific">Amycolatopsis taiwanensis</name>
    <dbReference type="NCBI Taxonomy" id="342230"/>
    <lineage>
        <taxon>Bacteria</taxon>
        <taxon>Bacillati</taxon>
        <taxon>Actinomycetota</taxon>
        <taxon>Actinomycetes</taxon>
        <taxon>Pseudonocardiales</taxon>
        <taxon>Pseudonocardiaceae</taxon>
        <taxon>Amycolatopsis</taxon>
    </lineage>
</organism>